<evidence type="ECO:0000256" key="5">
    <source>
        <dbReference type="ARBA" id="ARBA00023018"/>
    </source>
</evidence>
<dbReference type="SMART" id="SM00228">
    <property type="entry name" value="PDZ"/>
    <property type="match status" value="1"/>
</dbReference>
<feature type="compositionally biased region" description="Polar residues" evidence="8">
    <location>
        <begin position="477"/>
        <end position="488"/>
    </location>
</feature>
<dbReference type="FunFam" id="3.30.40.10:FF:000044">
    <property type="entry name" value="Regulating synaptic membrane exocytosis protein 2"/>
    <property type="match status" value="1"/>
</dbReference>
<dbReference type="PROSITE" id="PS50178">
    <property type="entry name" value="ZF_FYVE"/>
    <property type="match status" value="1"/>
</dbReference>
<keyword evidence="2" id="KW-0677">Repeat</keyword>
<evidence type="ECO:0000256" key="6">
    <source>
        <dbReference type="ARBA" id="ARBA00034103"/>
    </source>
</evidence>
<keyword evidence="3 7" id="KW-0863">Zinc-finger</keyword>
<dbReference type="SMART" id="SM00239">
    <property type="entry name" value="C2"/>
    <property type="match status" value="2"/>
</dbReference>
<evidence type="ECO:0000256" key="2">
    <source>
        <dbReference type="ARBA" id="ARBA00022737"/>
    </source>
</evidence>
<dbReference type="InterPro" id="IPR054386">
    <property type="entry name" value="RIM_Znf"/>
</dbReference>
<dbReference type="GO" id="GO:0050806">
    <property type="term" value="P:positive regulation of synaptic transmission"/>
    <property type="evidence" value="ECO:0007669"/>
    <property type="project" value="TreeGrafter"/>
</dbReference>
<keyword evidence="14" id="KW-1185">Reference proteome</keyword>
<dbReference type="Gene3D" id="2.60.40.150">
    <property type="entry name" value="C2 domain"/>
    <property type="match status" value="2"/>
</dbReference>
<organism evidence="13 14">
    <name type="scientific">Hucho hucho</name>
    <name type="common">huchen</name>
    <dbReference type="NCBI Taxonomy" id="62062"/>
    <lineage>
        <taxon>Eukaryota</taxon>
        <taxon>Metazoa</taxon>
        <taxon>Chordata</taxon>
        <taxon>Craniata</taxon>
        <taxon>Vertebrata</taxon>
        <taxon>Euteleostomi</taxon>
        <taxon>Actinopterygii</taxon>
        <taxon>Neopterygii</taxon>
        <taxon>Teleostei</taxon>
        <taxon>Protacanthopterygii</taxon>
        <taxon>Salmoniformes</taxon>
        <taxon>Salmonidae</taxon>
        <taxon>Salmoninae</taxon>
        <taxon>Hucho</taxon>
    </lineage>
</organism>
<dbReference type="PROSITE" id="PS50004">
    <property type="entry name" value="C2"/>
    <property type="match status" value="2"/>
</dbReference>
<feature type="compositionally biased region" description="Polar residues" evidence="8">
    <location>
        <begin position="907"/>
        <end position="920"/>
    </location>
</feature>
<dbReference type="CDD" id="cd06714">
    <property type="entry name" value="PDZ_RIM-like"/>
    <property type="match status" value="1"/>
</dbReference>
<feature type="compositionally biased region" description="Basic and acidic residues" evidence="8">
    <location>
        <begin position="352"/>
        <end position="371"/>
    </location>
</feature>
<evidence type="ECO:0000256" key="8">
    <source>
        <dbReference type="SAM" id="MobiDB-lite"/>
    </source>
</evidence>
<feature type="region of interest" description="Disordered" evidence="8">
    <location>
        <begin position="595"/>
        <end position="620"/>
    </location>
</feature>
<feature type="compositionally biased region" description="Basic and acidic residues" evidence="8">
    <location>
        <begin position="321"/>
        <end position="336"/>
    </location>
</feature>
<reference evidence="13" key="3">
    <citation type="submission" date="2025-09" db="UniProtKB">
        <authorList>
            <consortium name="Ensembl"/>
        </authorList>
    </citation>
    <scope>IDENTIFICATION</scope>
</reference>
<dbReference type="InterPro" id="IPR013083">
    <property type="entry name" value="Znf_RING/FYVE/PHD"/>
</dbReference>
<dbReference type="InterPro" id="IPR000008">
    <property type="entry name" value="C2_dom"/>
</dbReference>
<feature type="compositionally biased region" description="Acidic residues" evidence="8">
    <location>
        <begin position="525"/>
        <end position="535"/>
    </location>
</feature>
<feature type="compositionally biased region" description="Basic and acidic residues" evidence="8">
    <location>
        <begin position="988"/>
        <end position="1001"/>
    </location>
</feature>
<feature type="domain" description="RabBD" evidence="12">
    <location>
        <begin position="22"/>
        <end position="157"/>
    </location>
</feature>
<feature type="compositionally biased region" description="Basic and acidic residues" evidence="8">
    <location>
        <begin position="1104"/>
        <end position="1120"/>
    </location>
</feature>
<feature type="region of interest" description="Disordered" evidence="8">
    <location>
        <begin position="70"/>
        <end position="92"/>
    </location>
</feature>
<dbReference type="SUPFAM" id="SSF49562">
    <property type="entry name" value="C2 domain (Calcium/lipid-binding domain, CaLB)"/>
    <property type="match status" value="2"/>
</dbReference>
<dbReference type="Pfam" id="PF00168">
    <property type="entry name" value="C2"/>
    <property type="match status" value="2"/>
</dbReference>
<feature type="domain" description="FYVE-type" evidence="11">
    <location>
        <begin position="89"/>
        <end position="145"/>
    </location>
</feature>
<dbReference type="Pfam" id="PF00595">
    <property type="entry name" value="PDZ"/>
    <property type="match status" value="1"/>
</dbReference>
<dbReference type="GeneTree" id="ENSGT00940000155236"/>
<feature type="domain" description="C2" evidence="9">
    <location>
        <begin position="1337"/>
        <end position="1451"/>
    </location>
</feature>
<proteinExistence type="predicted"/>
<evidence type="ECO:0000256" key="4">
    <source>
        <dbReference type="ARBA" id="ARBA00022833"/>
    </source>
</evidence>
<feature type="compositionally biased region" description="Basic residues" evidence="8">
    <location>
        <begin position="495"/>
        <end position="504"/>
    </location>
</feature>
<dbReference type="CDD" id="cd04031">
    <property type="entry name" value="C2A_RIM1alpha"/>
    <property type="match status" value="1"/>
</dbReference>
<feature type="compositionally biased region" description="Basic and acidic residues" evidence="8">
    <location>
        <begin position="270"/>
        <end position="292"/>
    </location>
</feature>
<dbReference type="InterPro" id="IPR036034">
    <property type="entry name" value="PDZ_sf"/>
</dbReference>
<dbReference type="Pfam" id="PF22601">
    <property type="entry name" value="RIM2a_ZnF"/>
    <property type="match status" value="1"/>
</dbReference>
<evidence type="ECO:0000256" key="7">
    <source>
        <dbReference type="PROSITE-ProRule" id="PRU00091"/>
    </source>
</evidence>
<evidence type="ECO:0000259" key="10">
    <source>
        <dbReference type="PROSITE" id="PS50106"/>
    </source>
</evidence>
<accession>A0A4W5RRI1</accession>
<dbReference type="GO" id="GO:2000300">
    <property type="term" value="P:regulation of synaptic vesicle exocytosis"/>
    <property type="evidence" value="ECO:0007669"/>
    <property type="project" value="TreeGrafter"/>
</dbReference>
<feature type="compositionally biased region" description="Basic and acidic residues" evidence="8">
    <location>
        <begin position="1078"/>
        <end position="1087"/>
    </location>
</feature>
<evidence type="ECO:0000259" key="12">
    <source>
        <dbReference type="PROSITE" id="PS50916"/>
    </source>
</evidence>
<dbReference type="GO" id="GO:0042391">
    <property type="term" value="P:regulation of membrane potential"/>
    <property type="evidence" value="ECO:0007669"/>
    <property type="project" value="TreeGrafter"/>
</dbReference>
<dbReference type="PROSITE" id="PS50106">
    <property type="entry name" value="PDZ"/>
    <property type="match status" value="1"/>
</dbReference>
<dbReference type="GO" id="GO:0042734">
    <property type="term" value="C:presynaptic membrane"/>
    <property type="evidence" value="ECO:0007669"/>
    <property type="project" value="TreeGrafter"/>
</dbReference>
<dbReference type="GO" id="GO:0048791">
    <property type="term" value="P:calcium ion-regulated exocytosis of neurotransmitter"/>
    <property type="evidence" value="ECO:0007669"/>
    <property type="project" value="TreeGrafter"/>
</dbReference>
<keyword evidence="1" id="KW-0479">Metal-binding</keyword>
<dbReference type="GO" id="GO:0008270">
    <property type="term" value="F:zinc ion binding"/>
    <property type="evidence" value="ECO:0007669"/>
    <property type="project" value="UniProtKB-KW"/>
</dbReference>
<dbReference type="FunFam" id="2.30.42.10:FF:000003">
    <property type="entry name" value="Regulating synaptic membrane exocytosis protein 1, putative"/>
    <property type="match status" value="1"/>
</dbReference>
<dbReference type="InterPro" id="IPR011011">
    <property type="entry name" value="Znf_FYVE_PHD"/>
</dbReference>
<feature type="domain" description="C2" evidence="9">
    <location>
        <begin position="717"/>
        <end position="840"/>
    </location>
</feature>
<dbReference type="STRING" id="62062.ENSHHUP00000087099"/>
<dbReference type="Gene3D" id="3.30.40.10">
    <property type="entry name" value="Zinc/RING finger domain, C3HC4 (zinc finger)"/>
    <property type="match status" value="1"/>
</dbReference>
<dbReference type="InterPro" id="IPR010911">
    <property type="entry name" value="Rab_BD"/>
</dbReference>
<protein>
    <submittedName>
        <fullName evidence="13">Regulating synaptic membrane exocytosis 2</fullName>
    </submittedName>
</protein>
<dbReference type="InterPro" id="IPR001478">
    <property type="entry name" value="PDZ"/>
</dbReference>
<dbReference type="GO" id="GO:0044325">
    <property type="term" value="F:transmembrane transporter binding"/>
    <property type="evidence" value="ECO:0007669"/>
    <property type="project" value="TreeGrafter"/>
</dbReference>
<feature type="compositionally biased region" description="Polar residues" evidence="8">
    <location>
        <begin position="404"/>
        <end position="414"/>
    </location>
</feature>
<dbReference type="PANTHER" id="PTHR12157">
    <property type="entry name" value="REGULATING SYNAPTIC MEMBRANE EXOCYTOSIS PROTEIN"/>
    <property type="match status" value="1"/>
</dbReference>
<evidence type="ECO:0000259" key="11">
    <source>
        <dbReference type="PROSITE" id="PS50178"/>
    </source>
</evidence>
<feature type="region of interest" description="Disordered" evidence="8">
    <location>
        <begin position="907"/>
        <end position="947"/>
    </location>
</feature>
<feature type="compositionally biased region" description="Basic and acidic residues" evidence="8">
    <location>
        <begin position="605"/>
        <end position="615"/>
    </location>
</feature>
<feature type="compositionally biased region" description="Low complexity" evidence="8">
    <location>
        <begin position="74"/>
        <end position="86"/>
    </location>
</feature>
<evidence type="ECO:0000256" key="1">
    <source>
        <dbReference type="ARBA" id="ARBA00022723"/>
    </source>
</evidence>
<feature type="compositionally biased region" description="Low complexity" evidence="8">
    <location>
        <begin position="929"/>
        <end position="941"/>
    </location>
</feature>
<evidence type="ECO:0000313" key="13">
    <source>
        <dbReference type="Ensembl" id="ENSHHUP00000087099.1"/>
    </source>
</evidence>
<feature type="region of interest" description="Disordered" evidence="8">
    <location>
        <begin position="988"/>
        <end position="1166"/>
    </location>
</feature>
<feature type="region of interest" description="Disordered" evidence="8">
    <location>
        <begin position="1205"/>
        <end position="1229"/>
    </location>
</feature>
<dbReference type="FunFam" id="2.60.40.150:FF:000003">
    <property type="entry name" value="Regulating synaptic membrane exocytosis protein 2"/>
    <property type="match status" value="1"/>
</dbReference>
<feature type="compositionally biased region" description="Low complexity" evidence="8">
    <location>
        <begin position="1134"/>
        <end position="1152"/>
    </location>
</feature>
<evidence type="ECO:0000256" key="3">
    <source>
        <dbReference type="ARBA" id="ARBA00022771"/>
    </source>
</evidence>
<evidence type="ECO:0000259" key="9">
    <source>
        <dbReference type="PROSITE" id="PS50004"/>
    </source>
</evidence>
<reference evidence="13" key="2">
    <citation type="submission" date="2025-08" db="UniProtKB">
        <authorList>
            <consortium name="Ensembl"/>
        </authorList>
    </citation>
    <scope>IDENTIFICATION</scope>
</reference>
<sequence length="1451" mass="161356">MSASLGPRGPGAPPPAGALPDLPDLSHLTEDERKIILGVMDRQKKEDEKEQSMLKKLHQQFESYKDQVKKMGDDTTPQTGTTGEPQKNPNDSPTCGICHKTKFADGCGHLCSYCQTKFCARCGGRVSLRSNKVMWVCNLCRKQQEILTKSGAWFYSGAAGPQGVSEGPRGRRHEEAPQEKKAKLHQDLLYQGPPGDVSADRSRPPGLPRQGSLNNGSGLRHSGPGQDIDRKRSPSASRDPNQRYDQREERGQYAPGDGTMPRSPSDYGDGDPRRGAPRRYRDAEAARGEYRGGRGRWHSQEDYPLDEDGPYPLDGQPSEYDLQRQRQEEYQTRYRSDPNLARYPVKPQPYEEQMRMHAEVGRARHERRHSDVSLAYTEQDEPQGPIRLSRQHLTDRRPPMVGQRSYSMDRNSPTPGGHHRTSNHSPPTPHRSPVLGDRSGDMRRGPGEPIGFRGHDYLDPSSAVRKTKREKMDTMLRNDSLSSDQSESIRPPPPKPHKTKKGGKMRQVSLSSSEEELATTPEYTSCEDVEIESESVSEKGDSQMGKRKTIEQAFLSDSTHNTLSERQKKMVRFGGHSLEEDAEWCEPQVKDSGVDTCSSTTLNEENQHSHSEKHPVTWQPSKDGERLIGRILLNKRMKDGSVPRDSGALLGLKVVGGKMTESGRLCAFITKVRKGSLADTVGHLRPGDQVLEWNGRFLQGATFKEVYNIILESKPEPQVELVVKLWYDKVGHQLIVTILGAKDLPSREDGRPRNPYVKIYFLPDRSDKSKRRTKTVKKSLEPKWNQTFMYSPVHRREFRERMLEITLWDQARVREEESEFLGEILIELETALLDDEPHWYKLQTHDVSSMPLPRASPNPQRRQLHGESPTRRLPIQSRISDSEISDYDCEDGVGVVSGKILLTESHMNSNQNHSSDSVVYSRSLDPGYDVDPASSQYSSSSRVDRRSVDPDHASLCCIMSPDHHQQQLPSLLSITCCRNHGAVDRHVYHSRSRSADQRPALERTTTSRSRSTERPDSALMRSMPSLPSGRSAPPSPALTRANPRSGSAQTSPTSTPMSDRRGGRQLPQLPPTGTKGRSAMDVEERTRQMKLKVNKFKQGAGSDSRLEQDYNKARHSDTRGSDNMSAKSSDSDVSDVSAVSRTSSASRFSSTSYMSVQSERPRGKQKISDFTSKMKNRQLGTSSGSMNMTKSTSIGGDMCNLEKTDGSQSDTGVGMVGGDGDGDKKRRSSIGAKMAAVVGLSRKSRSTSQLSQTEAGGKKLRSTVQRSTETGLAVEMRSRMTRQASRESTDGSMNSYSSEGNLIFPGVRLSSDAQFSDFLDGLGPAQLVGRQTLATPPMGDIQIGIVDKKGALEVEVIRARGLVGKPGSKALPAPYVKVYLLENGACIAKKKTKVARKTLDPLYQQQLPFEEAPGGKVLQVNFYVLQGLDKYFTRQLGLEGRNGLLSTRNCH</sequence>
<dbReference type="GO" id="GO:0048167">
    <property type="term" value="P:regulation of synaptic plasticity"/>
    <property type="evidence" value="ECO:0007669"/>
    <property type="project" value="TreeGrafter"/>
</dbReference>
<dbReference type="InterPro" id="IPR039032">
    <property type="entry name" value="Rim-like"/>
</dbReference>
<dbReference type="PROSITE" id="PS50916">
    <property type="entry name" value="RABBD"/>
    <property type="match status" value="1"/>
</dbReference>
<dbReference type="Ensembl" id="ENSHHUT00000089819.1">
    <property type="protein sequence ID" value="ENSHHUP00000087099.1"/>
    <property type="gene ID" value="ENSHHUG00000050370.1"/>
</dbReference>
<evidence type="ECO:0000313" key="14">
    <source>
        <dbReference type="Proteomes" id="UP000314982"/>
    </source>
</evidence>
<dbReference type="GO" id="GO:0031267">
    <property type="term" value="F:small GTPase binding"/>
    <property type="evidence" value="ECO:0007669"/>
    <property type="project" value="InterPro"/>
</dbReference>
<feature type="region of interest" description="Disordered" evidence="8">
    <location>
        <begin position="160"/>
        <end position="546"/>
    </location>
</feature>
<reference evidence="14" key="1">
    <citation type="submission" date="2018-06" db="EMBL/GenBank/DDBJ databases">
        <title>Genome assembly of Danube salmon.</title>
        <authorList>
            <person name="Macqueen D.J."/>
            <person name="Gundappa M.K."/>
        </authorList>
    </citation>
    <scope>NUCLEOTIDE SEQUENCE [LARGE SCALE GENOMIC DNA]</scope>
</reference>
<dbReference type="SUPFAM" id="SSF57903">
    <property type="entry name" value="FYVE/PHD zinc finger"/>
    <property type="match status" value="1"/>
</dbReference>
<comment type="subcellular location">
    <subcellularLocation>
        <location evidence="6">Synapse</location>
    </subcellularLocation>
</comment>
<feature type="compositionally biased region" description="Polar residues" evidence="8">
    <location>
        <begin position="1042"/>
        <end position="1057"/>
    </location>
</feature>
<feature type="region of interest" description="Disordered" evidence="8">
    <location>
        <begin position="1241"/>
        <end position="1297"/>
    </location>
</feature>
<dbReference type="SUPFAM" id="SSF50156">
    <property type="entry name" value="PDZ domain-like"/>
    <property type="match status" value="1"/>
</dbReference>
<feature type="region of interest" description="Disordered" evidence="8">
    <location>
        <begin position="848"/>
        <end position="877"/>
    </location>
</feature>
<dbReference type="PANTHER" id="PTHR12157:SF15">
    <property type="entry name" value="REGULATING SYNAPTIC MEMBRANE EXOCYTOSIS PROTEIN 2"/>
    <property type="match status" value="1"/>
</dbReference>
<keyword evidence="4" id="KW-0862">Zinc</keyword>
<feature type="compositionally biased region" description="Basic and acidic residues" evidence="8">
    <location>
        <begin position="168"/>
        <end position="186"/>
    </location>
</feature>
<feature type="compositionally biased region" description="Basic and acidic residues" evidence="8">
    <location>
        <begin position="240"/>
        <end position="251"/>
    </location>
</feature>
<feature type="compositionally biased region" description="Polar residues" evidence="8">
    <location>
        <begin position="595"/>
        <end position="604"/>
    </location>
</feature>
<name>A0A4W5RRI1_9TELE</name>
<dbReference type="Gene3D" id="2.30.42.10">
    <property type="match status" value="1"/>
</dbReference>
<feature type="region of interest" description="Disordered" evidence="8">
    <location>
        <begin position="1"/>
        <end position="27"/>
    </location>
</feature>
<dbReference type="GO" id="GO:0048788">
    <property type="term" value="C:cytoskeleton of presynaptic active zone"/>
    <property type="evidence" value="ECO:0007669"/>
    <property type="project" value="TreeGrafter"/>
</dbReference>
<feature type="domain" description="PDZ" evidence="10">
    <location>
        <begin position="630"/>
        <end position="725"/>
    </location>
</feature>
<dbReference type="InterPro" id="IPR035892">
    <property type="entry name" value="C2_domain_sf"/>
</dbReference>
<keyword evidence="5" id="KW-0770">Synapse</keyword>
<dbReference type="GO" id="GO:0006886">
    <property type="term" value="P:intracellular protein transport"/>
    <property type="evidence" value="ECO:0007669"/>
    <property type="project" value="InterPro"/>
</dbReference>
<dbReference type="Proteomes" id="UP000314982">
    <property type="component" value="Unassembled WGS sequence"/>
</dbReference>
<dbReference type="InterPro" id="IPR017455">
    <property type="entry name" value="Znf_FYVE-rel"/>
</dbReference>